<evidence type="ECO:0000256" key="1">
    <source>
        <dbReference type="ARBA" id="ARBA00006484"/>
    </source>
</evidence>
<proteinExistence type="inferred from homology"/>
<organism evidence="4 5">
    <name type="scientific">Trueperella bonasi</name>
    <dbReference type="NCBI Taxonomy" id="312286"/>
    <lineage>
        <taxon>Bacteria</taxon>
        <taxon>Bacillati</taxon>
        <taxon>Actinomycetota</taxon>
        <taxon>Actinomycetes</taxon>
        <taxon>Actinomycetales</taxon>
        <taxon>Actinomycetaceae</taxon>
        <taxon>Trueperella</taxon>
    </lineage>
</organism>
<dbReference type="Pfam" id="PF00106">
    <property type="entry name" value="adh_short"/>
    <property type="match status" value="1"/>
</dbReference>
<reference evidence="4 5" key="1">
    <citation type="submission" date="2023-07" db="EMBL/GenBank/DDBJ databases">
        <title>Sequencing the genomes of 1000 actinobacteria strains.</title>
        <authorList>
            <person name="Klenk H.-P."/>
        </authorList>
    </citation>
    <scope>NUCLEOTIDE SEQUENCE [LARGE SCALE GENOMIC DNA]</scope>
    <source>
        <strain evidence="4 5">DSM 17163</strain>
    </source>
</reference>
<evidence type="ECO:0000256" key="2">
    <source>
        <dbReference type="ARBA" id="ARBA00023002"/>
    </source>
</evidence>
<dbReference type="Gene3D" id="3.40.50.720">
    <property type="entry name" value="NAD(P)-binding Rossmann-like Domain"/>
    <property type="match status" value="1"/>
</dbReference>
<sequence length="244" mass="25993">MARIALVTGATTGIGAATVRALCAESFDVVATGRRSDRLERLSEETGCRFVAGDLTNDDDVAAIAEFAGNVDVLVNNAGGAVGLDSVAEGKVSDWQKMYDINVLGALRITQKVLPVMREHGGDVVFISSTAGHESYVGGGGYTAAKHAEREIAKTLRLELVGEPVRIIDIAPGLVKTEEFSLNRFSGDMQRAEQVYAGVAEPLLAEDIAEAVRWAVTLPSHVNIDSMIIRPVAQANSWTIAREN</sequence>
<accession>A0ABT9NHT0</accession>
<comment type="caution">
    <text evidence="4">The sequence shown here is derived from an EMBL/GenBank/DDBJ whole genome shotgun (WGS) entry which is preliminary data.</text>
</comment>
<evidence type="ECO:0000313" key="4">
    <source>
        <dbReference type="EMBL" id="MDP9806909.1"/>
    </source>
</evidence>
<keyword evidence="5" id="KW-1185">Reference proteome</keyword>
<dbReference type="PANTHER" id="PTHR42901">
    <property type="entry name" value="ALCOHOL DEHYDROGENASE"/>
    <property type="match status" value="1"/>
</dbReference>
<dbReference type="EMBL" id="JAUSQX010000001">
    <property type="protein sequence ID" value="MDP9806909.1"/>
    <property type="molecule type" value="Genomic_DNA"/>
</dbReference>
<dbReference type="PRINTS" id="PR00081">
    <property type="entry name" value="GDHRDH"/>
</dbReference>
<gene>
    <name evidence="4" type="ORF">J2S70_001491</name>
</gene>
<dbReference type="PANTHER" id="PTHR42901:SF1">
    <property type="entry name" value="ALCOHOL DEHYDROGENASE"/>
    <property type="match status" value="1"/>
</dbReference>
<dbReference type="Proteomes" id="UP001243212">
    <property type="component" value="Unassembled WGS sequence"/>
</dbReference>
<name>A0ABT9NHT0_9ACTO</name>
<dbReference type="RefSeq" id="WP_307683095.1">
    <property type="nucleotide sequence ID" value="NZ_JAUSQX010000001.1"/>
</dbReference>
<keyword evidence="2" id="KW-0560">Oxidoreductase</keyword>
<dbReference type="InterPro" id="IPR002347">
    <property type="entry name" value="SDR_fam"/>
</dbReference>
<dbReference type="InterPro" id="IPR036291">
    <property type="entry name" value="NAD(P)-bd_dom_sf"/>
</dbReference>
<dbReference type="PRINTS" id="PR00080">
    <property type="entry name" value="SDRFAMILY"/>
</dbReference>
<comment type="similarity">
    <text evidence="1 3">Belongs to the short-chain dehydrogenases/reductases (SDR) family.</text>
</comment>
<evidence type="ECO:0000313" key="5">
    <source>
        <dbReference type="Proteomes" id="UP001243212"/>
    </source>
</evidence>
<evidence type="ECO:0000256" key="3">
    <source>
        <dbReference type="RuleBase" id="RU000363"/>
    </source>
</evidence>
<protein>
    <submittedName>
        <fullName evidence="4">NADP-dependent 3-hydroxy acid dehydrogenase YdfG</fullName>
    </submittedName>
</protein>
<dbReference type="SUPFAM" id="SSF51735">
    <property type="entry name" value="NAD(P)-binding Rossmann-fold domains"/>
    <property type="match status" value="1"/>
</dbReference>